<dbReference type="InterPro" id="IPR020459">
    <property type="entry name" value="AMP-binding"/>
</dbReference>
<dbReference type="InterPro" id="IPR020845">
    <property type="entry name" value="AMP-binding_CS"/>
</dbReference>
<dbReference type="AlphaFoldDB" id="A0A1I1BDV6"/>
<feature type="non-terminal residue" evidence="4">
    <location>
        <position position="338"/>
    </location>
</feature>
<dbReference type="Gene3D" id="2.30.38.10">
    <property type="entry name" value="Luciferase, Domain 3"/>
    <property type="match status" value="1"/>
</dbReference>
<evidence type="ECO:0000313" key="4">
    <source>
        <dbReference type="EMBL" id="SFB48565.1"/>
    </source>
</evidence>
<dbReference type="Pfam" id="PF00501">
    <property type="entry name" value="AMP-binding"/>
    <property type="match status" value="1"/>
</dbReference>
<keyword evidence="5" id="KW-1185">Reference proteome</keyword>
<sequence>LRDKGVESDSIVAIIVNRSVEMIIGIMGILKAGGAYLPIDSNLPKERIEYIITNSQSKILLSEQRLVDGLNIEDEFIDIYNEYLFSGEKSNLEKINNSSSLAYVIYTSGTTGNPKGVMIEHRNLSNLILGLNKKIYSKYDEYLKICLVAPYYFDASVKQIFVAILNGYSLYIVDEDTRRDGKKLLDYYEKNEIQVSDGTPMHIKMMLSDTDLFKQYSLKIKEYVIGGEELPLNTVREFYKNFRGENKPCINNVYGPTECCVDSSIYLIDPKEINKIEIIPIGKPMVNYKLYVLDKYNGLLPIGVPGELCISGDGVARGYLNNPQLTEVKFVDNPFEPG</sequence>
<protein>
    <submittedName>
        <fullName evidence="4">Amino acid adenylation domain-containing protein</fullName>
    </submittedName>
</protein>
<feature type="non-terminal residue" evidence="4">
    <location>
        <position position="1"/>
    </location>
</feature>
<keyword evidence="1" id="KW-0596">Phosphopantetheine</keyword>
<gene>
    <name evidence="4" type="ORF">SAMN04488528_11121</name>
</gene>
<dbReference type="FunFam" id="3.40.50.980:FF:000001">
    <property type="entry name" value="Non-ribosomal peptide synthetase"/>
    <property type="match status" value="1"/>
</dbReference>
<feature type="domain" description="AMP-dependent synthetase/ligase" evidence="3">
    <location>
        <begin position="1"/>
        <end position="320"/>
    </location>
</feature>
<dbReference type="EMBL" id="FOKI01000112">
    <property type="protein sequence ID" value="SFB48565.1"/>
    <property type="molecule type" value="Genomic_DNA"/>
</dbReference>
<dbReference type="InterPro" id="IPR000873">
    <property type="entry name" value="AMP-dep_synth/lig_dom"/>
</dbReference>
<dbReference type="PRINTS" id="PR00154">
    <property type="entry name" value="AMPBINDING"/>
</dbReference>
<dbReference type="PANTHER" id="PTHR44845:SF7">
    <property type="entry name" value="PLIPASTATIN SYNTHASE SUBUNIT D"/>
    <property type="match status" value="1"/>
</dbReference>
<proteinExistence type="predicted"/>
<name>A0A1I1BDV6_9CLOT</name>
<evidence type="ECO:0000256" key="1">
    <source>
        <dbReference type="ARBA" id="ARBA00022450"/>
    </source>
</evidence>
<organism evidence="4 5">
    <name type="scientific">Clostridium frigidicarnis</name>
    <dbReference type="NCBI Taxonomy" id="84698"/>
    <lineage>
        <taxon>Bacteria</taxon>
        <taxon>Bacillati</taxon>
        <taxon>Bacillota</taxon>
        <taxon>Clostridia</taxon>
        <taxon>Eubacteriales</taxon>
        <taxon>Clostridiaceae</taxon>
        <taxon>Clostridium</taxon>
    </lineage>
</organism>
<keyword evidence="2" id="KW-0597">Phosphoprotein</keyword>
<evidence type="ECO:0000259" key="3">
    <source>
        <dbReference type="Pfam" id="PF00501"/>
    </source>
</evidence>
<evidence type="ECO:0000256" key="2">
    <source>
        <dbReference type="ARBA" id="ARBA00022553"/>
    </source>
</evidence>
<dbReference type="Gene3D" id="3.40.50.980">
    <property type="match status" value="2"/>
</dbReference>
<reference evidence="4 5" key="1">
    <citation type="submission" date="2016-10" db="EMBL/GenBank/DDBJ databases">
        <authorList>
            <person name="de Groot N.N."/>
        </authorList>
    </citation>
    <scope>NUCLEOTIDE SEQUENCE [LARGE SCALE GENOMIC DNA]</scope>
    <source>
        <strain evidence="4 5">DSM 12271</strain>
    </source>
</reference>
<accession>A0A1I1BDV6</accession>
<dbReference type="STRING" id="84698.SAMN04488528_11121"/>
<evidence type="ECO:0000313" key="5">
    <source>
        <dbReference type="Proteomes" id="UP000198619"/>
    </source>
</evidence>
<dbReference type="PANTHER" id="PTHR44845">
    <property type="entry name" value="CARRIER DOMAIN-CONTAINING PROTEIN"/>
    <property type="match status" value="1"/>
</dbReference>
<dbReference type="OrthoDB" id="51171at2"/>
<dbReference type="SUPFAM" id="SSF56801">
    <property type="entry name" value="Acetyl-CoA synthetase-like"/>
    <property type="match status" value="1"/>
</dbReference>
<dbReference type="PROSITE" id="PS00455">
    <property type="entry name" value="AMP_BINDING"/>
    <property type="match status" value="1"/>
</dbReference>
<dbReference type="RefSeq" id="WP_143087372.1">
    <property type="nucleotide sequence ID" value="NZ_FOKI01000112.1"/>
</dbReference>
<dbReference type="Proteomes" id="UP000198619">
    <property type="component" value="Unassembled WGS sequence"/>
</dbReference>